<keyword evidence="1" id="KW-0812">Transmembrane</keyword>
<dbReference type="EMBL" id="VSKN01000009">
    <property type="protein sequence ID" value="TYC12673.1"/>
    <property type="molecule type" value="Genomic_DNA"/>
</dbReference>
<organism evidence="2 3">
    <name type="scientific">Bizionia gelidisalsuginis</name>
    <dbReference type="NCBI Taxonomy" id="291188"/>
    <lineage>
        <taxon>Bacteria</taxon>
        <taxon>Pseudomonadati</taxon>
        <taxon>Bacteroidota</taxon>
        <taxon>Flavobacteriia</taxon>
        <taxon>Flavobacteriales</taxon>
        <taxon>Flavobacteriaceae</taxon>
        <taxon>Bizionia</taxon>
    </lineage>
</organism>
<keyword evidence="1" id="KW-1133">Transmembrane helix</keyword>
<evidence type="ECO:0000313" key="3">
    <source>
        <dbReference type="Proteomes" id="UP000323621"/>
    </source>
</evidence>
<keyword evidence="3" id="KW-1185">Reference proteome</keyword>
<proteinExistence type="predicted"/>
<comment type="caution">
    <text evidence="2">The sequence shown here is derived from an EMBL/GenBank/DDBJ whole genome shotgun (WGS) entry which is preliminary data.</text>
</comment>
<name>A0ABY3MA87_9FLAO</name>
<evidence type="ECO:0000313" key="2">
    <source>
        <dbReference type="EMBL" id="TYC12673.1"/>
    </source>
</evidence>
<gene>
    <name evidence="2" type="ORF">ES677_08405</name>
</gene>
<dbReference type="SUPFAM" id="SSF49464">
    <property type="entry name" value="Carboxypeptidase regulatory domain-like"/>
    <property type="match status" value="1"/>
</dbReference>
<accession>A0ABY3MA87</accession>
<keyword evidence="1" id="KW-0472">Membrane</keyword>
<sequence length="265" mass="29919">MNKVTYLFSILILFTIYAQGQKLVIDGEVFSEDSDAIEGLHVINTTQNQNTTTDANGKFTIEVAVNDQLEISSIQYKKVTLVITETHLKNKRIVLYLEIEVNALAEVKLGNTLSGNLYDDIANSKAKKPIDFYDVGIPGYKGKRKTKSERLLQEAGDFKPGMLIGILVLSVPINPILNGLSGRTKRLKQRVALEANTEAMQKLIAKLGAAFFNNYPLETSRRMDFFYFCAEDENFNNHIGGGNIEMFDFVIEKYKEYQKNLNLKE</sequence>
<evidence type="ECO:0008006" key="4">
    <source>
        <dbReference type="Google" id="ProtNLM"/>
    </source>
</evidence>
<dbReference type="InterPro" id="IPR008969">
    <property type="entry name" value="CarboxyPept-like_regulatory"/>
</dbReference>
<dbReference type="RefSeq" id="WP_148381002.1">
    <property type="nucleotide sequence ID" value="NZ_VSKN01000009.1"/>
</dbReference>
<feature type="transmembrane region" description="Helical" evidence="1">
    <location>
        <begin position="161"/>
        <end position="180"/>
    </location>
</feature>
<evidence type="ECO:0000256" key="1">
    <source>
        <dbReference type="SAM" id="Phobius"/>
    </source>
</evidence>
<protein>
    <recommendedName>
        <fullName evidence="4">Carboxypeptidase-like regulatory domain-containing protein</fullName>
    </recommendedName>
</protein>
<dbReference type="Proteomes" id="UP000323621">
    <property type="component" value="Unassembled WGS sequence"/>
</dbReference>
<dbReference type="Pfam" id="PF13715">
    <property type="entry name" value="CarbopepD_reg_2"/>
    <property type="match status" value="1"/>
</dbReference>
<reference evidence="2 3" key="1">
    <citation type="submission" date="2019-08" db="EMBL/GenBank/DDBJ databases">
        <title>Genomes of Antarctic Bizionia species.</title>
        <authorList>
            <person name="Bowman J.P."/>
        </authorList>
    </citation>
    <scope>NUCLEOTIDE SEQUENCE [LARGE SCALE GENOMIC DNA]</scope>
    <source>
        <strain evidence="2 3">IC164</strain>
    </source>
</reference>